<reference evidence="1" key="1">
    <citation type="submission" date="2016-01" db="EMBL/GenBank/DDBJ databases">
        <authorList>
            <person name="Peeters C."/>
        </authorList>
    </citation>
    <scope>NUCLEOTIDE SEQUENCE [LARGE SCALE GENOMIC DNA]</scope>
    <source>
        <strain evidence="1">LMG 22934</strain>
    </source>
</reference>
<dbReference type="AlphaFoldDB" id="A0A158JAU0"/>
<evidence type="ECO:0000313" key="2">
    <source>
        <dbReference type="Proteomes" id="UP000054977"/>
    </source>
</evidence>
<evidence type="ECO:0000313" key="1">
    <source>
        <dbReference type="EMBL" id="SAL66022.1"/>
    </source>
</evidence>
<comment type="caution">
    <text evidence="1">The sequence shown here is derived from an EMBL/GenBank/DDBJ whole genome shotgun (WGS) entry which is preliminary data.</text>
</comment>
<gene>
    <name evidence="1" type="ORF">AWB65_06276</name>
</gene>
<dbReference type="EMBL" id="FCNW02000072">
    <property type="protein sequence ID" value="SAL66022.1"/>
    <property type="molecule type" value="Genomic_DNA"/>
</dbReference>
<protein>
    <submittedName>
        <fullName evidence="1">Uncharacterized protein</fullName>
    </submittedName>
</protein>
<name>A0A158JAU0_9BURK</name>
<accession>A0A158JAU0</accession>
<organism evidence="1 2">
    <name type="scientific">Caballeronia humi</name>
    <dbReference type="NCBI Taxonomy" id="326474"/>
    <lineage>
        <taxon>Bacteria</taxon>
        <taxon>Pseudomonadati</taxon>
        <taxon>Pseudomonadota</taxon>
        <taxon>Betaproteobacteria</taxon>
        <taxon>Burkholderiales</taxon>
        <taxon>Burkholderiaceae</taxon>
        <taxon>Caballeronia</taxon>
    </lineage>
</organism>
<proteinExistence type="predicted"/>
<sequence>MKPELLLINPMLPAIDEALCASYIVHRYYEQDDKHAYIREVGHAIRGS</sequence>
<dbReference type="RefSeq" id="WP_374729777.1">
    <property type="nucleotide sequence ID" value="NZ_FCNW02000072.1"/>
</dbReference>
<dbReference type="Proteomes" id="UP000054977">
    <property type="component" value="Unassembled WGS sequence"/>
</dbReference>
<keyword evidence="2" id="KW-1185">Reference proteome</keyword>